<dbReference type="EnsemblProtists" id="EKX48818">
    <property type="protein sequence ID" value="EKX48818"/>
    <property type="gene ID" value="GUITHDRAFT_105444"/>
</dbReference>
<dbReference type="AlphaFoldDB" id="L1JJY2"/>
<accession>L1JJY2</accession>
<dbReference type="Gene3D" id="1.25.40.10">
    <property type="entry name" value="Tetratricopeptide repeat domain"/>
    <property type="match status" value="1"/>
</dbReference>
<sequence length="583" mass="68039">MALRDSREYDEEPGESWGEEREQGFERLPPDLAERYDTDLIKQDLFFKKDSARYIKRLIDDYIHNISKLELERSSRALGHEVDATEADAAERLKTALPSQQCRQIMDRIWYETHSSMKKAAAKYEQCPPEEMDRHYEQFLEVRNLTFDLFDENERDRRSSIEREGGWRGREEEDDEDLVPNFLPENLEAWKTRNLRAEMYREKVGVVDPRIEKLNIPYKIYCFSFIEAFWENWVPSDASKEEEEYISGLKDQIFALYKKKDFAQVEALLNEVLRRAPNCVPALIIRGSLIAGLTLKYKKIEEDELSEHGVWANDPDASSESFLTRDPMTTAAFNSSELTRARGRRLREEIESSDDSSSNESATTSSHLLSSSASWDPPMSSETMRENYPSLELREITDPRMIENLTRARESYEAAYKIDPTSLPATCNLATLLTFFPNASAAYPYIEQARHVDPLAAHFCTNLMINHLNYIIRKKDVNHKHHYDTSQSDTSFMYYEKFGPCREFGWPSEVLPEEGLSDLKSSWEEKRFENVTREFFGIQAELNNSEASEEFDFEEFLQTKVLRMRKPSEKKGQGRAKQEQLQE</sequence>
<reference evidence="3" key="3">
    <citation type="submission" date="2015-06" db="UniProtKB">
        <authorList>
            <consortium name="EnsemblProtists"/>
        </authorList>
    </citation>
    <scope>IDENTIFICATION</scope>
</reference>
<dbReference type="EMBL" id="JH992984">
    <property type="protein sequence ID" value="EKX48818.1"/>
    <property type="molecule type" value="Genomic_DNA"/>
</dbReference>
<reference evidence="4" key="2">
    <citation type="submission" date="2012-11" db="EMBL/GenBank/DDBJ databases">
        <authorList>
            <person name="Kuo A."/>
            <person name="Curtis B.A."/>
            <person name="Tanifuji G."/>
            <person name="Burki F."/>
            <person name="Gruber A."/>
            <person name="Irimia M."/>
            <person name="Maruyama S."/>
            <person name="Arias M.C."/>
            <person name="Ball S.G."/>
            <person name="Gile G.H."/>
            <person name="Hirakawa Y."/>
            <person name="Hopkins J.F."/>
            <person name="Rensing S.A."/>
            <person name="Schmutz J."/>
            <person name="Symeonidi A."/>
            <person name="Elias M."/>
            <person name="Eveleigh R.J."/>
            <person name="Herman E.K."/>
            <person name="Klute M.J."/>
            <person name="Nakayama T."/>
            <person name="Obornik M."/>
            <person name="Reyes-Prieto A."/>
            <person name="Armbrust E.V."/>
            <person name="Aves S.J."/>
            <person name="Beiko R.G."/>
            <person name="Coutinho P."/>
            <person name="Dacks J.B."/>
            <person name="Durnford D.G."/>
            <person name="Fast N.M."/>
            <person name="Green B.R."/>
            <person name="Grisdale C."/>
            <person name="Hempe F."/>
            <person name="Henrissat B."/>
            <person name="Hoppner M.P."/>
            <person name="Ishida K.-I."/>
            <person name="Kim E."/>
            <person name="Koreny L."/>
            <person name="Kroth P.G."/>
            <person name="Liu Y."/>
            <person name="Malik S.-B."/>
            <person name="Maier U.G."/>
            <person name="McRose D."/>
            <person name="Mock T."/>
            <person name="Neilson J.A."/>
            <person name="Onodera N.T."/>
            <person name="Poole A.M."/>
            <person name="Pritham E.J."/>
            <person name="Richards T.A."/>
            <person name="Rocap G."/>
            <person name="Roy S.W."/>
            <person name="Sarai C."/>
            <person name="Schaack S."/>
            <person name="Shirato S."/>
            <person name="Slamovits C.H."/>
            <person name="Spencer D.F."/>
            <person name="Suzuki S."/>
            <person name="Worden A.Z."/>
            <person name="Zauner S."/>
            <person name="Barry K."/>
            <person name="Bell C."/>
            <person name="Bharti A.K."/>
            <person name="Crow J.A."/>
            <person name="Grimwood J."/>
            <person name="Kramer R."/>
            <person name="Lindquist E."/>
            <person name="Lucas S."/>
            <person name="Salamov A."/>
            <person name="McFadden G.I."/>
            <person name="Lane C.E."/>
            <person name="Keeling P.J."/>
            <person name="Gray M.W."/>
            <person name="Grigoriev I.V."/>
            <person name="Archibald J.M."/>
        </authorList>
    </citation>
    <scope>NUCLEOTIDE SEQUENCE</scope>
    <source>
        <strain evidence="4">CCMP2712</strain>
    </source>
</reference>
<dbReference type="KEGG" id="gtt:GUITHDRAFT_105444"/>
<feature type="region of interest" description="Disordered" evidence="1">
    <location>
        <begin position="1"/>
        <end position="24"/>
    </location>
</feature>
<feature type="compositionally biased region" description="Low complexity" evidence="1">
    <location>
        <begin position="355"/>
        <end position="381"/>
    </location>
</feature>
<evidence type="ECO:0000313" key="4">
    <source>
        <dbReference type="Proteomes" id="UP000011087"/>
    </source>
</evidence>
<feature type="region of interest" description="Disordered" evidence="1">
    <location>
        <begin position="342"/>
        <end position="391"/>
    </location>
</feature>
<evidence type="ECO:0000313" key="3">
    <source>
        <dbReference type="EnsemblProtists" id="EKX48818"/>
    </source>
</evidence>
<dbReference type="InterPro" id="IPR011990">
    <property type="entry name" value="TPR-like_helical_dom_sf"/>
</dbReference>
<evidence type="ECO:0000256" key="1">
    <source>
        <dbReference type="SAM" id="MobiDB-lite"/>
    </source>
</evidence>
<feature type="compositionally biased region" description="Basic and acidic residues" evidence="1">
    <location>
        <begin position="566"/>
        <end position="583"/>
    </location>
</feature>
<evidence type="ECO:0000313" key="2">
    <source>
        <dbReference type="EMBL" id="EKX48818.1"/>
    </source>
</evidence>
<protein>
    <submittedName>
        <fullName evidence="2 3">Uncharacterized protein</fullName>
    </submittedName>
</protein>
<dbReference type="Proteomes" id="UP000011087">
    <property type="component" value="Unassembled WGS sequence"/>
</dbReference>
<reference evidence="2 4" key="1">
    <citation type="journal article" date="2012" name="Nature">
        <title>Algal genomes reveal evolutionary mosaicism and the fate of nucleomorphs.</title>
        <authorList>
            <consortium name="DOE Joint Genome Institute"/>
            <person name="Curtis B.A."/>
            <person name="Tanifuji G."/>
            <person name="Burki F."/>
            <person name="Gruber A."/>
            <person name="Irimia M."/>
            <person name="Maruyama S."/>
            <person name="Arias M.C."/>
            <person name="Ball S.G."/>
            <person name="Gile G.H."/>
            <person name="Hirakawa Y."/>
            <person name="Hopkins J.F."/>
            <person name="Kuo A."/>
            <person name="Rensing S.A."/>
            <person name="Schmutz J."/>
            <person name="Symeonidi A."/>
            <person name="Elias M."/>
            <person name="Eveleigh R.J."/>
            <person name="Herman E.K."/>
            <person name="Klute M.J."/>
            <person name="Nakayama T."/>
            <person name="Obornik M."/>
            <person name="Reyes-Prieto A."/>
            <person name="Armbrust E.V."/>
            <person name="Aves S.J."/>
            <person name="Beiko R.G."/>
            <person name="Coutinho P."/>
            <person name="Dacks J.B."/>
            <person name="Durnford D.G."/>
            <person name="Fast N.M."/>
            <person name="Green B.R."/>
            <person name="Grisdale C.J."/>
            <person name="Hempel F."/>
            <person name="Henrissat B."/>
            <person name="Hoppner M.P."/>
            <person name="Ishida K."/>
            <person name="Kim E."/>
            <person name="Koreny L."/>
            <person name="Kroth P.G."/>
            <person name="Liu Y."/>
            <person name="Malik S.B."/>
            <person name="Maier U.G."/>
            <person name="McRose D."/>
            <person name="Mock T."/>
            <person name="Neilson J.A."/>
            <person name="Onodera N.T."/>
            <person name="Poole A.M."/>
            <person name="Pritham E.J."/>
            <person name="Richards T.A."/>
            <person name="Rocap G."/>
            <person name="Roy S.W."/>
            <person name="Sarai C."/>
            <person name="Schaack S."/>
            <person name="Shirato S."/>
            <person name="Slamovits C.H."/>
            <person name="Spencer D.F."/>
            <person name="Suzuki S."/>
            <person name="Worden A.Z."/>
            <person name="Zauner S."/>
            <person name="Barry K."/>
            <person name="Bell C."/>
            <person name="Bharti A.K."/>
            <person name="Crow J.A."/>
            <person name="Grimwood J."/>
            <person name="Kramer R."/>
            <person name="Lindquist E."/>
            <person name="Lucas S."/>
            <person name="Salamov A."/>
            <person name="McFadden G.I."/>
            <person name="Lane C.E."/>
            <person name="Keeling P.J."/>
            <person name="Gray M.W."/>
            <person name="Grigoriev I.V."/>
            <person name="Archibald J.M."/>
        </authorList>
    </citation>
    <scope>NUCLEOTIDE SEQUENCE</scope>
    <source>
        <strain evidence="2 4">CCMP2712</strain>
    </source>
</reference>
<feature type="region of interest" description="Disordered" evidence="1">
    <location>
        <begin position="564"/>
        <end position="583"/>
    </location>
</feature>
<keyword evidence="4" id="KW-1185">Reference proteome</keyword>
<dbReference type="PaxDb" id="55529-EKX48818"/>
<dbReference type="HOGENOM" id="CLU_468108_0_0_1"/>
<organism evidence="2">
    <name type="scientific">Guillardia theta (strain CCMP2712)</name>
    <name type="common">Cryptophyte</name>
    <dbReference type="NCBI Taxonomy" id="905079"/>
    <lineage>
        <taxon>Eukaryota</taxon>
        <taxon>Cryptophyceae</taxon>
        <taxon>Pyrenomonadales</taxon>
        <taxon>Geminigeraceae</taxon>
        <taxon>Guillardia</taxon>
    </lineage>
</organism>
<proteinExistence type="predicted"/>
<dbReference type="GeneID" id="17305351"/>
<gene>
    <name evidence="2" type="ORF">GUITHDRAFT_105444</name>
</gene>
<name>L1JJY2_GUITC</name>
<dbReference type="RefSeq" id="XP_005835798.1">
    <property type="nucleotide sequence ID" value="XM_005835741.1"/>
</dbReference>
<dbReference type="SUPFAM" id="SSF48452">
    <property type="entry name" value="TPR-like"/>
    <property type="match status" value="1"/>
</dbReference>